<dbReference type="EMBL" id="CM003147">
    <property type="protein sequence ID" value="KIS68549.1"/>
    <property type="molecule type" value="Genomic_DNA"/>
</dbReference>
<dbReference type="SUPFAM" id="SSF51735">
    <property type="entry name" value="NAD(P)-binding Rossmann-fold domains"/>
    <property type="match status" value="1"/>
</dbReference>
<proteinExistence type="predicted"/>
<dbReference type="OrthoDB" id="429813at2759"/>
<protein>
    <recommendedName>
        <fullName evidence="3">Thioester reductase (TE) domain-containing protein</fullName>
    </recommendedName>
</protein>
<reference evidence="1 2" key="1">
    <citation type="journal article" date="2006" name="Nature">
        <title>Insights from the genome of the biotrophic fungal plant pathogen Ustilago maydis.</title>
        <authorList>
            <person name="Kamper J."/>
            <person name="Kahmann R."/>
            <person name="Bolker M."/>
            <person name="Ma L.J."/>
            <person name="Brefort T."/>
            <person name="Saville B.J."/>
            <person name="Banuett F."/>
            <person name="Kronstad J.W."/>
            <person name="Gold S.E."/>
            <person name="Muller O."/>
            <person name="Perlin M.H."/>
            <person name="Wosten H.A."/>
            <person name="de Vries R."/>
            <person name="Ruiz-Herrera J."/>
            <person name="Reynaga-Pena C.G."/>
            <person name="Snetselaar K."/>
            <person name="McCann M."/>
            <person name="Perez-Martin J."/>
            <person name="Feldbrugge M."/>
            <person name="Basse C.W."/>
            <person name="Steinberg G."/>
            <person name="Ibeas J.I."/>
            <person name="Holloman W."/>
            <person name="Guzman P."/>
            <person name="Farman M."/>
            <person name="Stajich J.E."/>
            <person name="Sentandreu R."/>
            <person name="Gonzalez-Prieto J.M."/>
            <person name="Kennell J.C."/>
            <person name="Molina L."/>
            <person name="Schirawski J."/>
            <person name="Mendoza-Mendoza A."/>
            <person name="Greilinger D."/>
            <person name="Munch K."/>
            <person name="Rossel N."/>
            <person name="Scherer M."/>
            <person name="Vranes M."/>
            <person name="Ladendorf O."/>
            <person name="Vincon V."/>
            <person name="Fuchs U."/>
            <person name="Sandrock B."/>
            <person name="Meng S."/>
            <person name="Ho E.C."/>
            <person name="Cahill M.J."/>
            <person name="Boyce K.J."/>
            <person name="Klose J."/>
            <person name="Klosterman S.J."/>
            <person name="Deelstra H.J."/>
            <person name="Ortiz-Castellanos L."/>
            <person name="Li W."/>
            <person name="Sanchez-Alonso P."/>
            <person name="Schreier P.H."/>
            <person name="Hauser-Hahn I."/>
            <person name="Vaupel M."/>
            <person name="Koopmann E."/>
            <person name="Friedrich G."/>
            <person name="Voss H."/>
            <person name="Schluter T."/>
            <person name="Margolis J."/>
            <person name="Platt D."/>
            <person name="Swimmer C."/>
            <person name="Gnirke A."/>
            <person name="Chen F."/>
            <person name="Vysotskaia V."/>
            <person name="Mannhaupt G."/>
            <person name="Guldener U."/>
            <person name="Munsterkotter M."/>
            <person name="Haase D."/>
            <person name="Oesterheld M."/>
            <person name="Mewes H.W."/>
            <person name="Mauceli E.W."/>
            <person name="DeCaprio D."/>
            <person name="Wade C.M."/>
            <person name="Butler J."/>
            <person name="Young S."/>
            <person name="Jaffe D.B."/>
            <person name="Calvo S."/>
            <person name="Nusbaum C."/>
            <person name="Galagan J."/>
            <person name="Birren B.W."/>
        </authorList>
    </citation>
    <scope>NUCLEOTIDE SEQUENCE [LARGE SCALE GENOMIC DNA]</scope>
    <source>
        <strain evidence="2">DSM 14603 / FGSC 9021 / UM521</strain>
    </source>
</reference>
<evidence type="ECO:0000313" key="2">
    <source>
        <dbReference type="Proteomes" id="UP000000561"/>
    </source>
</evidence>
<dbReference type="STRING" id="237631.A0A0D1DWJ2"/>
<dbReference type="GeneID" id="23567754"/>
<evidence type="ECO:0008006" key="3">
    <source>
        <dbReference type="Google" id="ProtNLM"/>
    </source>
</evidence>
<sequence length="247" mass="27057">MADLSLTACLGYAHAKLACEHRLDKLDAHLKASGSSCLDSVAVRIGQLSGPECTGEWATAEHVAMIVQSSNTIRALPRLTGEASWIPVDRAAKAMVELANVSHGSRESTNATSTPSRTFNILHLENGARRSWADILKIFARNMDLSSADTLEWEAWLASVQKLGNQIDDSVPQTPVDANPCSKILDFLQQDFLRLGTGGVVLDLAKARSYSRTLRNSQAISDELIKLYIDGWKGQRWLRSPIRRTSA</sequence>
<keyword evidence="2" id="KW-1185">Reference proteome</keyword>
<dbReference type="InParanoid" id="A0A0D1DWJ2"/>
<name>A0A0D1DWJ2_MYCMD</name>
<dbReference type="InterPro" id="IPR036291">
    <property type="entry name" value="NAD(P)-bd_dom_sf"/>
</dbReference>
<dbReference type="AlphaFoldDB" id="A0A0D1DWJ2"/>
<organism evidence="1 2">
    <name type="scientific">Mycosarcoma maydis</name>
    <name type="common">Corn smut fungus</name>
    <name type="synonym">Ustilago maydis</name>
    <dbReference type="NCBI Taxonomy" id="5270"/>
    <lineage>
        <taxon>Eukaryota</taxon>
        <taxon>Fungi</taxon>
        <taxon>Dikarya</taxon>
        <taxon>Basidiomycota</taxon>
        <taxon>Ustilaginomycotina</taxon>
        <taxon>Ustilaginomycetes</taxon>
        <taxon>Ustilaginales</taxon>
        <taxon>Ustilaginaceae</taxon>
        <taxon>Mycosarcoma</taxon>
    </lineage>
</organism>
<dbReference type="Gene3D" id="3.40.50.720">
    <property type="entry name" value="NAD(P)-binding Rossmann-like Domain"/>
    <property type="match status" value="1"/>
</dbReference>
<dbReference type="eggNOG" id="KOG1178">
    <property type="taxonomic scope" value="Eukaryota"/>
</dbReference>
<dbReference type="VEuPathDB" id="FungiDB:UMAG_11950"/>
<evidence type="ECO:0000313" key="1">
    <source>
        <dbReference type="EMBL" id="KIS68549.1"/>
    </source>
</evidence>
<accession>A0A0D1DWJ2</accession>
<dbReference type="KEGG" id="uma:UMAG_11950"/>
<dbReference type="Proteomes" id="UP000000561">
    <property type="component" value="Chromosome 8"/>
</dbReference>
<gene>
    <name evidence="1" type="ORF">UMAG_11950</name>
</gene>
<dbReference type="RefSeq" id="XP_011389837.1">
    <property type="nucleotide sequence ID" value="XM_011391535.1"/>
</dbReference>